<protein>
    <submittedName>
        <fullName evidence="3">UrcA family protein</fullName>
    </submittedName>
</protein>
<sequence>MKLIHILLGFATLAVPAVTTAAPVPQSIAVEAGDLDFGSDKGQRILALRIQRAARAMCKAQALEHLPQNIRRERRCIRETQTNADAAVKTLTAASDPTPDRGG</sequence>
<keyword evidence="5" id="KW-1185">Reference proteome</keyword>
<proteinExistence type="predicted"/>
<accession>A0A6I4UPR0</accession>
<evidence type="ECO:0000313" key="4">
    <source>
        <dbReference type="Proteomes" id="UP000430021"/>
    </source>
</evidence>
<dbReference type="OrthoDB" id="7474986at2"/>
<dbReference type="Proteomes" id="UP000430021">
    <property type="component" value="Unassembled WGS sequence"/>
</dbReference>
<dbReference type="AlphaFoldDB" id="A0A6I4UPR0"/>
<evidence type="ECO:0000256" key="1">
    <source>
        <dbReference type="SAM" id="SignalP"/>
    </source>
</evidence>
<name>A0A6I4UPR0_9SPHN</name>
<evidence type="ECO:0000313" key="5">
    <source>
        <dbReference type="Proteomes" id="UP000548685"/>
    </source>
</evidence>
<dbReference type="EMBL" id="JACICE010000002">
    <property type="protein sequence ID" value="MBB3775402.1"/>
    <property type="molecule type" value="Genomic_DNA"/>
</dbReference>
<dbReference type="Proteomes" id="UP000548685">
    <property type="component" value="Unassembled WGS sequence"/>
</dbReference>
<reference evidence="3 4" key="1">
    <citation type="submission" date="2019-12" db="EMBL/GenBank/DDBJ databases">
        <title>Genomic-based taxomic classification of the family Erythrobacteraceae.</title>
        <authorList>
            <person name="Xu L."/>
        </authorList>
    </citation>
    <scope>NUCLEOTIDE SEQUENCE [LARGE SCALE GENOMIC DNA]</scope>
    <source>
        <strain evidence="3 4">JCM 10282</strain>
    </source>
</reference>
<dbReference type="EMBL" id="WTYB01000002">
    <property type="protein sequence ID" value="MXP39487.1"/>
    <property type="molecule type" value="Genomic_DNA"/>
</dbReference>
<dbReference type="NCBIfam" id="TIGR04433">
    <property type="entry name" value="UrcA_uranyl"/>
    <property type="match status" value="1"/>
</dbReference>
<keyword evidence="1" id="KW-0732">Signal</keyword>
<feature type="signal peptide" evidence="1">
    <location>
        <begin position="1"/>
        <end position="21"/>
    </location>
</feature>
<evidence type="ECO:0000313" key="3">
    <source>
        <dbReference type="EMBL" id="MXP39487.1"/>
    </source>
</evidence>
<feature type="chain" id="PRO_5026347794" evidence="1">
    <location>
        <begin position="22"/>
        <end position="103"/>
    </location>
</feature>
<comment type="caution">
    <text evidence="3">The sequence shown here is derived from an EMBL/GenBank/DDBJ whole genome shotgun (WGS) entry which is preliminary data.</text>
</comment>
<reference evidence="2 5" key="2">
    <citation type="submission" date="2020-08" db="EMBL/GenBank/DDBJ databases">
        <title>Genomic Encyclopedia of Type Strains, Phase IV (KMG-IV): sequencing the most valuable type-strain genomes for metagenomic binning, comparative biology and taxonomic classification.</title>
        <authorList>
            <person name="Goeker M."/>
        </authorList>
    </citation>
    <scope>NUCLEOTIDE SEQUENCE [LARGE SCALE GENOMIC DNA]</scope>
    <source>
        <strain evidence="2 5">DSM 8510</strain>
    </source>
</reference>
<gene>
    <name evidence="2" type="ORF">FHS52_001371</name>
    <name evidence="3" type="ORF">GRI59_12815</name>
</gene>
<evidence type="ECO:0000313" key="2">
    <source>
        <dbReference type="EMBL" id="MBB3775402.1"/>
    </source>
</evidence>
<dbReference type="RefSeq" id="WP_160761516.1">
    <property type="nucleotide sequence ID" value="NZ_BAAADZ010000010.1"/>
</dbReference>
<organism evidence="3 4">
    <name type="scientific">Erythrobacter ramosus</name>
    <dbReference type="NCBI Taxonomy" id="35811"/>
    <lineage>
        <taxon>Bacteria</taxon>
        <taxon>Pseudomonadati</taxon>
        <taxon>Pseudomonadota</taxon>
        <taxon>Alphaproteobacteria</taxon>
        <taxon>Sphingomonadales</taxon>
        <taxon>Erythrobacteraceae</taxon>
        <taxon>Erythrobacter/Porphyrobacter group</taxon>
        <taxon>Erythrobacter</taxon>
    </lineage>
</organism>
<dbReference type="InterPro" id="IPR030972">
    <property type="entry name" value="UrcA_uranyl"/>
</dbReference>